<evidence type="ECO:0000256" key="2">
    <source>
        <dbReference type="SAM" id="MobiDB-lite"/>
    </source>
</evidence>
<dbReference type="Proteomes" id="UP000184221">
    <property type="component" value="Unassembled WGS sequence"/>
</dbReference>
<dbReference type="InterPro" id="IPR003673">
    <property type="entry name" value="CoA-Trfase_fam_III"/>
</dbReference>
<evidence type="ECO:0000256" key="1">
    <source>
        <dbReference type="ARBA" id="ARBA00022679"/>
    </source>
</evidence>
<organism evidence="3 4">
    <name type="scientific">Marivita hallyeonensis</name>
    <dbReference type="NCBI Taxonomy" id="996342"/>
    <lineage>
        <taxon>Bacteria</taxon>
        <taxon>Pseudomonadati</taxon>
        <taxon>Pseudomonadota</taxon>
        <taxon>Alphaproteobacteria</taxon>
        <taxon>Rhodobacterales</taxon>
        <taxon>Roseobacteraceae</taxon>
        <taxon>Marivita</taxon>
    </lineage>
</organism>
<keyword evidence="4" id="KW-1185">Reference proteome</keyword>
<reference evidence="3 4" key="1">
    <citation type="submission" date="2016-11" db="EMBL/GenBank/DDBJ databases">
        <authorList>
            <person name="Jaros S."/>
            <person name="Januszkiewicz K."/>
            <person name="Wedrychowicz H."/>
        </authorList>
    </citation>
    <scope>NUCLEOTIDE SEQUENCE [LARGE SCALE GENOMIC DNA]</scope>
    <source>
        <strain evidence="3 4">DSM 29431</strain>
    </source>
</reference>
<dbReference type="InterPro" id="IPR023606">
    <property type="entry name" value="CoA-Trfase_III_dom_1_sf"/>
</dbReference>
<dbReference type="RefSeq" id="WP_072779379.1">
    <property type="nucleotide sequence ID" value="NZ_FQXC01000005.1"/>
</dbReference>
<sequence>MVAALHGIRVIDWTHVLAGPACAYYLGQLGAEVIKVERPGRGDAMRHRGGSDAARASQGMSTAFLTQGAGKKSLSVDLETPKGREVFERLLRSADVLVENHRPSTLERLNLTERHTRDINPRLIHCAMTGYGRDNPMSGSPAYDVNIQAISGLMALTGTQETGPIRTGAPIIDYATGLAGALGVMSALMSRSHSGEGAFVDVSMLETAFALMSSTITDYRLTGTEPQPRGNAANSRSPSSGTFPCQDGHLSLGVNEEPQFRALAVAIGRSDWLRDPRFAAPEERDKNRSALVEDLTAVLRTKTAHAWEEILLAAGVPCARLRSLAEALDLPPAKDRAFATRGPAGFVGLPFRTEPGGTSELPRRLGADTKSVLSELGFGDTDVYDMLADGIVEQPE</sequence>
<feature type="compositionally biased region" description="Polar residues" evidence="2">
    <location>
        <begin position="232"/>
        <end position="243"/>
    </location>
</feature>
<evidence type="ECO:0000313" key="3">
    <source>
        <dbReference type="EMBL" id="SHH90693.1"/>
    </source>
</evidence>
<feature type="region of interest" description="Disordered" evidence="2">
    <location>
        <begin position="220"/>
        <end position="248"/>
    </location>
</feature>
<dbReference type="AlphaFoldDB" id="A0A1M5WUM7"/>
<dbReference type="SUPFAM" id="SSF89796">
    <property type="entry name" value="CoA-transferase family III (CaiB/BaiF)"/>
    <property type="match status" value="1"/>
</dbReference>
<proteinExistence type="predicted"/>
<gene>
    <name evidence="3" type="ORF">SAMN05443551_3499</name>
</gene>
<evidence type="ECO:0000313" key="4">
    <source>
        <dbReference type="Proteomes" id="UP000184221"/>
    </source>
</evidence>
<keyword evidence="1 3" id="KW-0808">Transferase</keyword>
<dbReference type="PANTHER" id="PTHR48207:SF3">
    <property type="entry name" value="SUCCINATE--HYDROXYMETHYLGLUTARATE COA-TRANSFERASE"/>
    <property type="match status" value="1"/>
</dbReference>
<dbReference type="Gene3D" id="3.30.1540.10">
    <property type="entry name" value="formyl-coa transferase, domain 3"/>
    <property type="match status" value="1"/>
</dbReference>
<dbReference type="STRING" id="996342.SAMN05443551_3499"/>
<dbReference type="Gene3D" id="3.40.50.10540">
    <property type="entry name" value="Crotonobetainyl-coa:carnitine coa-transferase, domain 1"/>
    <property type="match status" value="1"/>
</dbReference>
<dbReference type="GO" id="GO:0008410">
    <property type="term" value="F:CoA-transferase activity"/>
    <property type="evidence" value="ECO:0007669"/>
    <property type="project" value="TreeGrafter"/>
</dbReference>
<dbReference type="InterPro" id="IPR044855">
    <property type="entry name" value="CoA-Trfase_III_dom3_sf"/>
</dbReference>
<dbReference type="EMBL" id="FQXC01000005">
    <property type="protein sequence ID" value="SHH90693.1"/>
    <property type="molecule type" value="Genomic_DNA"/>
</dbReference>
<dbReference type="Pfam" id="PF02515">
    <property type="entry name" value="CoA_transf_3"/>
    <property type="match status" value="1"/>
</dbReference>
<dbReference type="OrthoDB" id="7208981at2"/>
<accession>A0A1M5WUM7</accession>
<name>A0A1M5WUM7_9RHOB</name>
<dbReference type="InterPro" id="IPR050483">
    <property type="entry name" value="CoA-transferase_III_domain"/>
</dbReference>
<dbReference type="PANTHER" id="PTHR48207">
    <property type="entry name" value="SUCCINATE--HYDROXYMETHYLGLUTARATE COA-TRANSFERASE"/>
    <property type="match status" value="1"/>
</dbReference>
<protein>
    <submittedName>
        <fullName evidence="3">Crotonobetainyl-CoA:carnitine CoA-transferase CaiB</fullName>
    </submittedName>
</protein>